<keyword evidence="3" id="KW-1185">Reference proteome</keyword>
<keyword evidence="1" id="KW-0732">Signal</keyword>
<dbReference type="Gene3D" id="2.60.40.230">
    <property type="entry name" value="Neocarzinostatin-like"/>
    <property type="match status" value="1"/>
</dbReference>
<dbReference type="EMBL" id="BSDX01000001">
    <property type="protein sequence ID" value="GLI53842.1"/>
    <property type="molecule type" value="Genomic_DNA"/>
</dbReference>
<feature type="chain" id="PRO_5040907250" description="IPT/TIG domain-containing protein" evidence="1">
    <location>
        <begin position="22"/>
        <end position="121"/>
    </location>
</feature>
<evidence type="ECO:0008006" key="4">
    <source>
        <dbReference type="Google" id="ProtNLM"/>
    </source>
</evidence>
<evidence type="ECO:0000256" key="1">
    <source>
        <dbReference type="SAM" id="SignalP"/>
    </source>
</evidence>
<name>A0A9W6GH24_9BACT</name>
<feature type="signal peptide" evidence="1">
    <location>
        <begin position="1"/>
        <end position="21"/>
    </location>
</feature>
<gene>
    <name evidence="2" type="ORF">TISLANDTSLP1_15350</name>
</gene>
<evidence type="ECO:0000313" key="2">
    <source>
        <dbReference type="EMBL" id="GLI53842.1"/>
    </source>
</evidence>
<accession>A0A9W6GH24</accession>
<organism evidence="2 3">
    <name type="scientific">Thermodesulfovibrio yellowstonii</name>
    <dbReference type="NCBI Taxonomy" id="28262"/>
    <lineage>
        <taxon>Bacteria</taxon>
        <taxon>Pseudomonadati</taxon>
        <taxon>Nitrospirota</taxon>
        <taxon>Thermodesulfovibrionia</taxon>
        <taxon>Thermodesulfovibrionales</taxon>
        <taxon>Thermodesulfovibrionaceae</taxon>
        <taxon>Thermodesulfovibrio</taxon>
    </lineage>
</organism>
<proteinExistence type="predicted"/>
<dbReference type="Proteomes" id="UP001144297">
    <property type="component" value="Unassembled WGS sequence"/>
</dbReference>
<protein>
    <recommendedName>
        <fullName evidence="4">IPT/TIG domain-containing protein</fullName>
    </recommendedName>
</protein>
<reference evidence="2" key="1">
    <citation type="submission" date="2022-12" db="EMBL/GenBank/DDBJ databases">
        <title>Reference genome sequencing for broad-spectrum identification of bacterial and archaeal isolates by mass spectrometry.</title>
        <authorList>
            <person name="Sekiguchi Y."/>
            <person name="Tourlousse D.M."/>
        </authorList>
    </citation>
    <scope>NUCLEOTIDE SEQUENCE</scope>
    <source>
        <strain evidence="2">TSL-P1</strain>
    </source>
</reference>
<evidence type="ECO:0000313" key="3">
    <source>
        <dbReference type="Proteomes" id="UP001144297"/>
    </source>
</evidence>
<sequence>MKRKILFIALYILTLPMLVFAQPQVTINPSKGEPAAVIAIEGKGFQPAEEIDIVITLDEGEKVGLGTEKVDVIKADASGAFSVKSGIPINAKPGKHKIEIIGNKGSQTEAIIEVTPKEKKK</sequence>
<dbReference type="AlphaFoldDB" id="A0A9W6GH24"/>
<comment type="caution">
    <text evidence="2">The sequence shown here is derived from an EMBL/GenBank/DDBJ whole genome shotgun (WGS) entry which is preliminary data.</text>
</comment>